<dbReference type="SUPFAM" id="SSF48452">
    <property type="entry name" value="TPR-like"/>
    <property type="match status" value="1"/>
</dbReference>
<dbReference type="Pfam" id="PF13432">
    <property type="entry name" value="TPR_16"/>
    <property type="match status" value="1"/>
</dbReference>
<keyword evidence="4" id="KW-1185">Reference proteome</keyword>
<dbReference type="InterPro" id="IPR019734">
    <property type="entry name" value="TPR_rpt"/>
</dbReference>
<name>A0A239PMR6_9PROT</name>
<keyword evidence="2" id="KW-0802">TPR repeat</keyword>
<reference evidence="3 4" key="1">
    <citation type="submission" date="2017-07" db="EMBL/GenBank/DDBJ databases">
        <authorList>
            <person name="Sun Z.S."/>
            <person name="Albrecht U."/>
            <person name="Echele G."/>
            <person name="Lee C.C."/>
        </authorList>
    </citation>
    <scope>NUCLEOTIDE SEQUENCE [LARGE SCALE GENOMIC DNA]</scope>
    <source>
        <strain evidence="3 4">CGMCC 1.12710</strain>
    </source>
</reference>
<protein>
    <submittedName>
        <fullName evidence="3">Flp pilus assembly protein TadD, contains TPR repeats</fullName>
    </submittedName>
</protein>
<dbReference type="SMART" id="SM00028">
    <property type="entry name" value="TPR"/>
    <property type="match status" value="4"/>
</dbReference>
<dbReference type="GO" id="GO:0008476">
    <property type="term" value="F:protein-tyrosine sulfotransferase activity"/>
    <property type="evidence" value="ECO:0007669"/>
    <property type="project" value="InterPro"/>
</dbReference>
<dbReference type="Gene3D" id="3.40.50.300">
    <property type="entry name" value="P-loop containing nucleotide triphosphate hydrolases"/>
    <property type="match status" value="1"/>
</dbReference>
<keyword evidence="1" id="KW-0808">Transferase</keyword>
<gene>
    <name evidence="3" type="ORF">SAMN06297382_0926</name>
</gene>
<feature type="repeat" description="TPR" evidence="2">
    <location>
        <begin position="240"/>
        <end position="273"/>
    </location>
</feature>
<dbReference type="PROSITE" id="PS50293">
    <property type="entry name" value="TPR_REGION"/>
    <property type="match status" value="1"/>
</dbReference>
<dbReference type="Pfam" id="PF14559">
    <property type="entry name" value="TPR_19"/>
    <property type="match status" value="1"/>
</dbReference>
<dbReference type="EMBL" id="FZQA01000001">
    <property type="protein sequence ID" value="SNT68424.1"/>
    <property type="molecule type" value="Genomic_DNA"/>
</dbReference>
<proteinExistence type="predicted"/>
<evidence type="ECO:0000313" key="4">
    <source>
        <dbReference type="Proteomes" id="UP000198346"/>
    </source>
</evidence>
<dbReference type="PANTHER" id="PTHR12788:SF10">
    <property type="entry name" value="PROTEIN-TYROSINE SULFOTRANSFERASE"/>
    <property type="match status" value="1"/>
</dbReference>
<dbReference type="Proteomes" id="UP000198346">
    <property type="component" value="Unassembled WGS sequence"/>
</dbReference>
<dbReference type="Gene3D" id="1.25.40.10">
    <property type="entry name" value="Tetratricopeptide repeat domain"/>
    <property type="match status" value="2"/>
</dbReference>
<dbReference type="InterPro" id="IPR027417">
    <property type="entry name" value="P-loop_NTPase"/>
</dbReference>
<dbReference type="InterPro" id="IPR026634">
    <property type="entry name" value="TPST-like"/>
</dbReference>
<sequence>MTPEQKLLADARAARLADDYDAAMRLCRAFLAMRPGDPEGESFLGLCRIETGDRAGAALIERAAESAPDNPVVALYHSMLREREGALREAVVSANRAAANAPGLFEAWAQLGKLLGQAGKYAEALTALRQACRLNPDHPGAALLLAGAALETDDLETCEQALAALETTGAGAQVLRLRAHLARKRGRWSDLEAAATAWLETDPSAEEARIALAYALSQQGYYDQACAVYAPLAAGPAPRAEHLAALGRYKLGGRRLEEAVDCFNRALARDPACAEAIFGLARCSLFRGALDDAAGFCRRALEADPRHAEAWGLLVDATDGRVDDAELAQIGALAEEKTWSPEARATLLFAKGDALHRRKDAAGAFEAWSAANAVKRAQAETGGHAYRRDEQEALTRKLRALFPADPLEGAPWRDEGADGDPAPIFIVGMPRSGTTLLENALAAHPHVTGAGEVPALPFILGEFLAWAERTGWKGGPLPADARAAWRRLYFDQCAKYAVGGRARFVADKQPQNFLAVGLIRRLFPEARVIHIRRNPVETGFSIFRRNFTRQWPFATDLSDIGHYYGEYARIAAHWAEAIGPGIAFVQYEDLIADFEAQIRRLIDFCGLGWDERCLEYYKADRPVLTFSATQVRKAPSREHLRATAAYKAFLAPLKQSLAAAGVELETGALRA</sequence>
<dbReference type="RefSeq" id="WP_089411369.1">
    <property type="nucleotide sequence ID" value="NZ_FZQA01000001.1"/>
</dbReference>
<dbReference type="InterPro" id="IPR011990">
    <property type="entry name" value="TPR-like_helical_dom_sf"/>
</dbReference>
<dbReference type="AlphaFoldDB" id="A0A239PMR6"/>
<dbReference type="PROSITE" id="PS50005">
    <property type="entry name" value="TPR"/>
    <property type="match status" value="2"/>
</dbReference>
<feature type="repeat" description="TPR" evidence="2">
    <location>
        <begin position="105"/>
        <end position="138"/>
    </location>
</feature>
<evidence type="ECO:0000313" key="3">
    <source>
        <dbReference type="EMBL" id="SNT68424.1"/>
    </source>
</evidence>
<evidence type="ECO:0000256" key="1">
    <source>
        <dbReference type="ARBA" id="ARBA00022679"/>
    </source>
</evidence>
<evidence type="ECO:0000256" key="2">
    <source>
        <dbReference type="PROSITE-ProRule" id="PRU00339"/>
    </source>
</evidence>
<accession>A0A239PMR6</accession>
<organism evidence="3 4">
    <name type="scientific">Amphiplicatus metriothermophilus</name>
    <dbReference type="NCBI Taxonomy" id="1519374"/>
    <lineage>
        <taxon>Bacteria</taxon>
        <taxon>Pseudomonadati</taxon>
        <taxon>Pseudomonadota</taxon>
        <taxon>Alphaproteobacteria</taxon>
        <taxon>Parvularculales</taxon>
        <taxon>Parvularculaceae</taxon>
        <taxon>Amphiplicatus</taxon>
    </lineage>
</organism>
<dbReference type="SUPFAM" id="SSF52540">
    <property type="entry name" value="P-loop containing nucleoside triphosphate hydrolases"/>
    <property type="match status" value="1"/>
</dbReference>
<dbReference type="OrthoDB" id="9800698at2"/>
<dbReference type="Pfam" id="PF13469">
    <property type="entry name" value="Sulfotransfer_3"/>
    <property type="match status" value="1"/>
</dbReference>
<dbReference type="PANTHER" id="PTHR12788">
    <property type="entry name" value="PROTEIN-TYROSINE SULFOTRANSFERASE 2"/>
    <property type="match status" value="1"/>
</dbReference>